<dbReference type="InterPro" id="IPR057670">
    <property type="entry name" value="SH3_retrovirus"/>
</dbReference>
<evidence type="ECO:0000313" key="3">
    <source>
        <dbReference type="EMBL" id="KNZ63683.1"/>
    </source>
</evidence>
<evidence type="ECO:0000256" key="1">
    <source>
        <dbReference type="SAM" id="Phobius"/>
    </source>
</evidence>
<accession>A0A0L6VSI9</accession>
<evidence type="ECO:0000259" key="2">
    <source>
        <dbReference type="Pfam" id="PF25597"/>
    </source>
</evidence>
<sequence>MIKIFVLRILFNLFIIIIYLIYLFLDNIFFFFNKEKEQLPQTYNKRKEEKKNNCFWIYAFMWSAWTLNPILKRTMQTITSYECFYSDKPQLDSTRFFGFTAYILVSPKKRRKLNDRAVKGKVIGNLDESKGWVFLNTQDRSWSHQHGQISGEHVSLSHLKEQKPRQFNWKTSLKRGTLLKKKEILIKPIKHALRRETHMFHPISKRLWLHQGLPSEISLESLISTKEAGFPN</sequence>
<dbReference type="AlphaFoldDB" id="A0A0L6VSI9"/>
<name>A0A0L6VSI9_9BASI</name>
<dbReference type="EMBL" id="LAVV01001255">
    <property type="protein sequence ID" value="KNZ63683.1"/>
    <property type="molecule type" value="Genomic_DNA"/>
</dbReference>
<reference evidence="3 4" key="1">
    <citation type="submission" date="2015-08" db="EMBL/GenBank/DDBJ databases">
        <title>Next Generation Sequencing and Analysis of the Genome of Puccinia sorghi L Schw, the Causal Agent of Maize Common Rust.</title>
        <authorList>
            <person name="Rochi L."/>
            <person name="Burguener G."/>
            <person name="Darino M."/>
            <person name="Turjanski A."/>
            <person name="Kreff E."/>
            <person name="Dieguez M.J."/>
            <person name="Sacco F."/>
        </authorList>
    </citation>
    <scope>NUCLEOTIDE SEQUENCE [LARGE SCALE GENOMIC DNA]</scope>
    <source>
        <strain evidence="3 4">RO10H11247</strain>
    </source>
</reference>
<feature type="domain" description="Retroviral polymerase SH3-like" evidence="2">
    <location>
        <begin position="100"/>
        <end position="140"/>
    </location>
</feature>
<organism evidence="3 4">
    <name type="scientific">Puccinia sorghi</name>
    <dbReference type="NCBI Taxonomy" id="27349"/>
    <lineage>
        <taxon>Eukaryota</taxon>
        <taxon>Fungi</taxon>
        <taxon>Dikarya</taxon>
        <taxon>Basidiomycota</taxon>
        <taxon>Pucciniomycotina</taxon>
        <taxon>Pucciniomycetes</taxon>
        <taxon>Pucciniales</taxon>
        <taxon>Pucciniaceae</taxon>
        <taxon>Puccinia</taxon>
    </lineage>
</organism>
<protein>
    <recommendedName>
        <fullName evidence="2">Retroviral polymerase SH3-like domain-containing protein</fullName>
    </recommendedName>
</protein>
<dbReference type="OrthoDB" id="413361at2759"/>
<keyword evidence="4" id="KW-1185">Reference proteome</keyword>
<gene>
    <name evidence="3" type="ORF">VP01_1112g2</name>
</gene>
<dbReference type="Proteomes" id="UP000037035">
    <property type="component" value="Unassembled WGS sequence"/>
</dbReference>
<comment type="caution">
    <text evidence="3">The sequence shown here is derived from an EMBL/GenBank/DDBJ whole genome shotgun (WGS) entry which is preliminary data.</text>
</comment>
<proteinExistence type="predicted"/>
<keyword evidence="1" id="KW-0472">Membrane</keyword>
<keyword evidence="1" id="KW-1133">Transmembrane helix</keyword>
<evidence type="ECO:0000313" key="4">
    <source>
        <dbReference type="Proteomes" id="UP000037035"/>
    </source>
</evidence>
<feature type="transmembrane region" description="Helical" evidence="1">
    <location>
        <begin position="53"/>
        <end position="71"/>
    </location>
</feature>
<dbReference type="VEuPathDB" id="FungiDB:VP01_1112g2"/>
<keyword evidence="1" id="KW-0812">Transmembrane</keyword>
<dbReference type="Pfam" id="PF25597">
    <property type="entry name" value="SH3_retrovirus"/>
    <property type="match status" value="1"/>
</dbReference>
<feature type="transmembrane region" description="Helical" evidence="1">
    <location>
        <begin position="6"/>
        <end position="32"/>
    </location>
</feature>